<evidence type="ECO:0000313" key="3">
    <source>
        <dbReference type="Proteomes" id="UP000017127"/>
    </source>
</evidence>
<feature type="chain" id="PRO_5004687653" evidence="1">
    <location>
        <begin position="29"/>
        <end position="171"/>
    </location>
</feature>
<evidence type="ECO:0000256" key="1">
    <source>
        <dbReference type="SAM" id="SignalP"/>
    </source>
</evidence>
<dbReference type="AlphaFoldDB" id="U7QFK9"/>
<dbReference type="OrthoDB" id="9779442at2"/>
<name>U7QFK9_9CYAN</name>
<sequence>MNKISKWMGALFAIVMAAMLSVQGNSLALYQTNEVVNFQTHKTGVTQDEDSVYRVKQDKVCRDKKIDPEREVVWQKKNIYYADKSSQQKLMTHETQVFLIKNEEDDKAEAEGHPDDGSWTVFLRRKATMGSYPVDFFATKEGLVEPKNSSIHFGHQITYIPPKSLDKCPQD</sequence>
<dbReference type="EMBL" id="AUZM01000032">
    <property type="protein sequence ID" value="ERT06688.1"/>
    <property type="molecule type" value="Genomic_DNA"/>
</dbReference>
<keyword evidence="1" id="KW-0732">Signal</keyword>
<dbReference type="RefSeq" id="WP_023067081.1">
    <property type="nucleotide sequence ID" value="NZ_AUZM01000032.1"/>
</dbReference>
<reference evidence="2 3" key="1">
    <citation type="journal article" date="2013" name="Front. Microbiol.">
        <title>Comparative genomic analyses of the cyanobacterium, Lyngbya aestuarii BL J, a powerful hydrogen producer.</title>
        <authorList>
            <person name="Kothari A."/>
            <person name="Vaughn M."/>
            <person name="Garcia-Pichel F."/>
        </authorList>
    </citation>
    <scope>NUCLEOTIDE SEQUENCE [LARGE SCALE GENOMIC DNA]</scope>
    <source>
        <strain evidence="2 3">BL J</strain>
    </source>
</reference>
<proteinExistence type="predicted"/>
<evidence type="ECO:0000313" key="2">
    <source>
        <dbReference type="EMBL" id="ERT06688.1"/>
    </source>
</evidence>
<feature type="signal peptide" evidence="1">
    <location>
        <begin position="1"/>
        <end position="28"/>
    </location>
</feature>
<dbReference type="Proteomes" id="UP000017127">
    <property type="component" value="Unassembled WGS sequence"/>
</dbReference>
<protein>
    <submittedName>
        <fullName evidence="2">Uncharacterized protein</fullName>
    </submittedName>
</protein>
<keyword evidence="3" id="KW-1185">Reference proteome</keyword>
<comment type="caution">
    <text evidence="2">The sequence shown here is derived from an EMBL/GenBank/DDBJ whole genome shotgun (WGS) entry which is preliminary data.</text>
</comment>
<gene>
    <name evidence="2" type="ORF">M595_3320</name>
</gene>
<accession>U7QFK9</accession>
<organism evidence="2 3">
    <name type="scientific">Lyngbya aestuarii BL J</name>
    <dbReference type="NCBI Taxonomy" id="1348334"/>
    <lineage>
        <taxon>Bacteria</taxon>
        <taxon>Bacillati</taxon>
        <taxon>Cyanobacteriota</taxon>
        <taxon>Cyanophyceae</taxon>
        <taxon>Oscillatoriophycideae</taxon>
        <taxon>Oscillatoriales</taxon>
        <taxon>Microcoleaceae</taxon>
        <taxon>Lyngbya</taxon>
    </lineage>
</organism>